<comment type="catalytic activity">
    <reaction evidence="5">
        <text>(6S)-5-formyl-5,6,7,8-tetrahydrofolate + ATP = (6R)-5,10-methenyltetrahydrofolate + ADP + phosphate</text>
        <dbReference type="Rhea" id="RHEA:10488"/>
        <dbReference type="ChEBI" id="CHEBI:30616"/>
        <dbReference type="ChEBI" id="CHEBI:43474"/>
        <dbReference type="ChEBI" id="CHEBI:57455"/>
        <dbReference type="ChEBI" id="CHEBI:57457"/>
        <dbReference type="ChEBI" id="CHEBI:456216"/>
        <dbReference type="EC" id="6.3.3.2"/>
    </reaction>
</comment>
<keyword evidence="5" id="KW-0479">Metal-binding</keyword>
<dbReference type="SUPFAM" id="SSF100950">
    <property type="entry name" value="NagB/RpiA/CoA transferase-like"/>
    <property type="match status" value="1"/>
</dbReference>
<evidence type="ECO:0000256" key="1">
    <source>
        <dbReference type="ARBA" id="ARBA00010638"/>
    </source>
</evidence>
<gene>
    <name evidence="6" type="ORF">FHR98_002552</name>
</gene>
<dbReference type="PIRSF" id="PIRSF006806">
    <property type="entry name" value="FTHF_cligase"/>
    <property type="match status" value="1"/>
</dbReference>
<feature type="binding site" evidence="4">
    <location>
        <position position="40"/>
    </location>
    <ligand>
        <name>substrate</name>
    </ligand>
</feature>
<dbReference type="EC" id="6.3.3.2" evidence="5"/>
<protein>
    <recommendedName>
        <fullName evidence="5">5-formyltetrahydrofolate cyclo-ligase</fullName>
        <ecNumber evidence="5">6.3.3.2</ecNumber>
    </recommendedName>
</protein>
<keyword evidence="6" id="KW-0436">Ligase</keyword>
<dbReference type="PANTHER" id="PTHR23407">
    <property type="entry name" value="ATPASE INHIBITOR/5-FORMYLTETRAHYDROFOLATE CYCLO-LIGASE"/>
    <property type="match status" value="1"/>
</dbReference>
<evidence type="ECO:0000313" key="6">
    <source>
        <dbReference type="EMBL" id="MBB3066247.1"/>
    </source>
</evidence>
<dbReference type="Pfam" id="PF01812">
    <property type="entry name" value="5-FTHF_cyc-lig"/>
    <property type="match status" value="1"/>
</dbReference>
<dbReference type="GO" id="GO:0035999">
    <property type="term" value="P:tetrahydrofolate interconversion"/>
    <property type="evidence" value="ECO:0007669"/>
    <property type="project" value="TreeGrafter"/>
</dbReference>
<keyword evidence="3 4" id="KW-0067">ATP-binding</keyword>
<accession>A0A839STS0</accession>
<dbReference type="InterPro" id="IPR037171">
    <property type="entry name" value="NagB/RpiA_transferase-like"/>
</dbReference>
<comment type="similarity">
    <text evidence="1 5">Belongs to the 5-formyltetrahydrofolate cyclo-ligase family.</text>
</comment>
<organism evidence="6 7">
    <name type="scientific">Limibacillus halophilus</name>
    <dbReference type="NCBI Taxonomy" id="1579333"/>
    <lineage>
        <taxon>Bacteria</taxon>
        <taxon>Pseudomonadati</taxon>
        <taxon>Pseudomonadota</taxon>
        <taxon>Alphaproteobacteria</taxon>
        <taxon>Rhodospirillales</taxon>
        <taxon>Rhodovibrionaceae</taxon>
        <taxon>Limibacillus</taxon>
    </lineage>
</organism>
<feature type="binding site" evidence="4">
    <location>
        <begin position="114"/>
        <end position="122"/>
    </location>
    <ligand>
        <name>ATP</name>
        <dbReference type="ChEBI" id="CHEBI:30616"/>
    </ligand>
</feature>
<dbReference type="GO" id="GO:0046872">
    <property type="term" value="F:metal ion binding"/>
    <property type="evidence" value="ECO:0007669"/>
    <property type="project" value="UniProtKB-KW"/>
</dbReference>
<dbReference type="EMBL" id="JACHXA010000007">
    <property type="protein sequence ID" value="MBB3066247.1"/>
    <property type="molecule type" value="Genomic_DNA"/>
</dbReference>
<comment type="caution">
    <text evidence="6">The sequence shown here is derived from an EMBL/GenBank/DDBJ whole genome shotgun (WGS) entry which is preliminary data.</text>
</comment>
<dbReference type="NCBIfam" id="TIGR02727">
    <property type="entry name" value="MTHFS_bact"/>
    <property type="match status" value="1"/>
</dbReference>
<dbReference type="Proteomes" id="UP000581135">
    <property type="component" value="Unassembled WGS sequence"/>
</dbReference>
<dbReference type="GO" id="GO:0005524">
    <property type="term" value="F:ATP binding"/>
    <property type="evidence" value="ECO:0007669"/>
    <property type="project" value="UniProtKB-KW"/>
</dbReference>
<sequence>MAMNRTERAEKTTALLSNLRAAFGLSDPSCIGFYWPFKGEPDMRGFVREQIRHGAAAALPVVVEKAAPVEFWRWQPRQPLARGIWDIPIPAEREVVLPTVLLVPLLGFDQQGYRLGYGGGYYDRTLASCRQRPHAIGVGFEVGRLDSIHPFPHDIPMDVIVTEEGIFRR</sequence>
<dbReference type="Gene3D" id="3.40.50.10420">
    <property type="entry name" value="NagB/RpiA/CoA transferase-like"/>
    <property type="match status" value="1"/>
</dbReference>
<reference evidence="6 7" key="1">
    <citation type="submission" date="2020-08" db="EMBL/GenBank/DDBJ databases">
        <title>Genomic Encyclopedia of Type Strains, Phase III (KMG-III): the genomes of soil and plant-associated and newly described type strains.</title>
        <authorList>
            <person name="Whitman W."/>
        </authorList>
    </citation>
    <scope>NUCLEOTIDE SEQUENCE [LARGE SCALE GENOMIC DNA]</scope>
    <source>
        <strain evidence="6 7">CECT 8803</strain>
    </source>
</reference>
<evidence type="ECO:0000256" key="5">
    <source>
        <dbReference type="RuleBase" id="RU361279"/>
    </source>
</evidence>
<keyword evidence="5" id="KW-0460">Magnesium</keyword>
<evidence type="ECO:0000256" key="2">
    <source>
        <dbReference type="ARBA" id="ARBA00022741"/>
    </source>
</evidence>
<comment type="cofactor">
    <cofactor evidence="5">
        <name>Mg(2+)</name>
        <dbReference type="ChEBI" id="CHEBI:18420"/>
    </cofactor>
</comment>
<proteinExistence type="inferred from homology"/>
<dbReference type="GO" id="GO:0009396">
    <property type="term" value="P:folic acid-containing compound biosynthetic process"/>
    <property type="evidence" value="ECO:0007669"/>
    <property type="project" value="TreeGrafter"/>
</dbReference>
<dbReference type="InterPro" id="IPR002698">
    <property type="entry name" value="FTHF_cligase"/>
</dbReference>
<dbReference type="PANTHER" id="PTHR23407:SF1">
    <property type="entry name" value="5-FORMYLTETRAHYDROFOLATE CYCLO-LIGASE"/>
    <property type="match status" value="1"/>
</dbReference>
<keyword evidence="2 4" id="KW-0547">Nucleotide-binding</keyword>
<keyword evidence="7" id="KW-1185">Reference proteome</keyword>
<name>A0A839STS0_9PROT</name>
<dbReference type="AlphaFoldDB" id="A0A839STS0"/>
<dbReference type="GO" id="GO:0030272">
    <property type="term" value="F:5-formyltetrahydrofolate cyclo-ligase activity"/>
    <property type="evidence" value="ECO:0007669"/>
    <property type="project" value="UniProtKB-EC"/>
</dbReference>
<evidence type="ECO:0000256" key="3">
    <source>
        <dbReference type="ARBA" id="ARBA00022840"/>
    </source>
</evidence>
<evidence type="ECO:0000256" key="4">
    <source>
        <dbReference type="PIRSR" id="PIRSR006806-1"/>
    </source>
</evidence>
<evidence type="ECO:0000313" key="7">
    <source>
        <dbReference type="Proteomes" id="UP000581135"/>
    </source>
</evidence>
<dbReference type="InterPro" id="IPR024185">
    <property type="entry name" value="FTHF_cligase-like_sf"/>
</dbReference>